<dbReference type="SUPFAM" id="SSF81301">
    <property type="entry name" value="Nucleotidyltransferase"/>
    <property type="match status" value="1"/>
</dbReference>
<comment type="similarity">
    <text evidence="9">Belongs to the MntA antitoxin family.</text>
</comment>
<keyword evidence="12" id="KW-1185">Reference proteome</keyword>
<keyword evidence="4" id="KW-0548">Nucleotidyltransferase</keyword>
<dbReference type="EMBL" id="JAEDAL010000001">
    <property type="protein sequence ID" value="MBH9551931.1"/>
    <property type="molecule type" value="Genomic_DNA"/>
</dbReference>
<evidence type="ECO:0000256" key="7">
    <source>
        <dbReference type="ARBA" id="ARBA00022840"/>
    </source>
</evidence>
<evidence type="ECO:0000256" key="4">
    <source>
        <dbReference type="ARBA" id="ARBA00022695"/>
    </source>
</evidence>
<keyword evidence="6" id="KW-0547">Nucleotide-binding</keyword>
<evidence type="ECO:0000256" key="8">
    <source>
        <dbReference type="ARBA" id="ARBA00022842"/>
    </source>
</evidence>
<comment type="caution">
    <text evidence="11">The sequence shown here is derived from an EMBL/GenBank/DDBJ whole genome shotgun (WGS) entry which is preliminary data.</text>
</comment>
<feature type="domain" description="Polymerase nucleotidyl transferase" evidence="10">
    <location>
        <begin position="27"/>
        <end position="82"/>
    </location>
</feature>
<dbReference type="GO" id="GO:0046872">
    <property type="term" value="F:metal ion binding"/>
    <property type="evidence" value="ECO:0007669"/>
    <property type="project" value="UniProtKB-KW"/>
</dbReference>
<dbReference type="Proteomes" id="UP000620139">
    <property type="component" value="Unassembled WGS sequence"/>
</dbReference>
<gene>
    <name evidence="11" type="ORF">I7X43_03620</name>
</gene>
<evidence type="ECO:0000256" key="3">
    <source>
        <dbReference type="ARBA" id="ARBA00022679"/>
    </source>
</evidence>
<dbReference type="Gene3D" id="3.30.460.10">
    <property type="entry name" value="Beta Polymerase, domain 2"/>
    <property type="match status" value="1"/>
</dbReference>
<dbReference type="InterPro" id="IPR052038">
    <property type="entry name" value="Type-VII_TA_antitoxin"/>
</dbReference>
<dbReference type="InterPro" id="IPR043519">
    <property type="entry name" value="NT_sf"/>
</dbReference>
<dbReference type="InterPro" id="IPR002934">
    <property type="entry name" value="Polymerase_NTP_transf_dom"/>
</dbReference>
<dbReference type="GO" id="GO:0016779">
    <property type="term" value="F:nucleotidyltransferase activity"/>
    <property type="evidence" value="ECO:0007669"/>
    <property type="project" value="UniProtKB-KW"/>
</dbReference>
<evidence type="ECO:0000313" key="11">
    <source>
        <dbReference type="EMBL" id="MBH9551931.1"/>
    </source>
</evidence>
<dbReference type="AlphaFoldDB" id="A0A931NDY4"/>
<dbReference type="CDD" id="cd05403">
    <property type="entry name" value="NT_KNTase_like"/>
    <property type="match status" value="1"/>
</dbReference>
<organism evidence="11 12">
    <name type="scientific">Inhella gelatinilytica</name>
    <dbReference type="NCBI Taxonomy" id="2795030"/>
    <lineage>
        <taxon>Bacteria</taxon>
        <taxon>Pseudomonadati</taxon>
        <taxon>Pseudomonadota</taxon>
        <taxon>Betaproteobacteria</taxon>
        <taxon>Burkholderiales</taxon>
        <taxon>Sphaerotilaceae</taxon>
        <taxon>Inhella</taxon>
    </lineage>
</organism>
<dbReference type="PANTHER" id="PTHR33571">
    <property type="entry name" value="SSL8005 PROTEIN"/>
    <property type="match status" value="1"/>
</dbReference>
<comment type="cofactor">
    <cofactor evidence="1">
        <name>Mg(2+)</name>
        <dbReference type="ChEBI" id="CHEBI:18420"/>
    </cofactor>
</comment>
<accession>A0A931NDY4</accession>
<dbReference type="Pfam" id="PF01909">
    <property type="entry name" value="NTP_transf_2"/>
    <property type="match status" value="1"/>
</dbReference>
<evidence type="ECO:0000256" key="5">
    <source>
        <dbReference type="ARBA" id="ARBA00022723"/>
    </source>
</evidence>
<dbReference type="PANTHER" id="PTHR33571:SF12">
    <property type="entry name" value="BSL3053 PROTEIN"/>
    <property type="match status" value="1"/>
</dbReference>
<keyword evidence="2" id="KW-1277">Toxin-antitoxin system</keyword>
<keyword evidence="5" id="KW-0479">Metal-binding</keyword>
<dbReference type="GO" id="GO:0005524">
    <property type="term" value="F:ATP binding"/>
    <property type="evidence" value="ECO:0007669"/>
    <property type="project" value="UniProtKB-KW"/>
</dbReference>
<keyword evidence="3" id="KW-0808">Transferase</keyword>
<reference evidence="11" key="1">
    <citation type="submission" date="2020-12" db="EMBL/GenBank/DDBJ databases">
        <title>The genome sequence of Inhella sp. 4Y17.</title>
        <authorList>
            <person name="Liu Y."/>
        </authorList>
    </citation>
    <scope>NUCLEOTIDE SEQUENCE</scope>
    <source>
        <strain evidence="11">4Y10</strain>
    </source>
</reference>
<proteinExistence type="inferred from homology"/>
<evidence type="ECO:0000256" key="6">
    <source>
        <dbReference type="ARBA" id="ARBA00022741"/>
    </source>
</evidence>
<sequence>MRPSDALNHHRDAVRRLVTTHRARNPRVFGSVMRGQDGEDSDLDLLIDPDPDMSLFDLGALSSDLQDLLGVTVDVLTPRALPVQWRDAIVAEARPV</sequence>
<dbReference type="RefSeq" id="WP_198099519.1">
    <property type="nucleotide sequence ID" value="NZ_JAEDAL010000001.1"/>
</dbReference>
<evidence type="ECO:0000259" key="10">
    <source>
        <dbReference type="Pfam" id="PF01909"/>
    </source>
</evidence>
<keyword evidence="8" id="KW-0460">Magnesium</keyword>
<evidence type="ECO:0000313" key="12">
    <source>
        <dbReference type="Proteomes" id="UP000620139"/>
    </source>
</evidence>
<name>A0A931NDY4_9BURK</name>
<evidence type="ECO:0000256" key="1">
    <source>
        <dbReference type="ARBA" id="ARBA00001946"/>
    </source>
</evidence>
<evidence type="ECO:0000256" key="2">
    <source>
        <dbReference type="ARBA" id="ARBA00022649"/>
    </source>
</evidence>
<keyword evidence="7" id="KW-0067">ATP-binding</keyword>
<protein>
    <submittedName>
        <fullName evidence="11">Nucleotidyltransferase family protein</fullName>
    </submittedName>
</protein>
<evidence type="ECO:0000256" key="9">
    <source>
        <dbReference type="ARBA" id="ARBA00038276"/>
    </source>
</evidence>